<organism evidence="2 3">
    <name type="scientific">Desulfarculus baarsii (strain ATCC 33931 / DSM 2075 / LMG 7858 / VKM B-1802 / 2st14)</name>
    <dbReference type="NCBI Taxonomy" id="644282"/>
    <lineage>
        <taxon>Bacteria</taxon>
        <taxon>Pseudomonadati</taxon>
        <taxon>Thermodesulfobacteriota</taxon>
        <taxon>Desulfarculia</taxon>
        <taxon>Desulfarculales</taxon>
        <taxon>Desulfarculaceae</taxon>
        <taxon>Desulfarculus</taxon>
    </lineage>
</organism>
<gene>
    <name evidence="2" type="ordered locus">Deba_0332</name>
</gene>
<dbReference type="OrthoDB" id="5422062at2"/>
<keyword evidence="3" id="KW-1185">Reference proteome</keyword>
<dbReference type="InterPro" id="IPR032820">
    <property type="entry name" value="ATPase_put"/>
</dbReference>
<name>E1QDS2_DESB2</name>
<reference evidence="2 3" key="1">
    <citation type="journal article" date="2010" name="Stand. Genomic Sci.">
        <title>Complete genome sequence of Desulfarculus baarsii type strain (2st14).</title>
        <authorList>
            <person name="Sun H."/>
            <person name="Spring S."/>
            <person name="Lapidus A."/>
            <person name="Davenport K."/>
            <person name="Del Rio T.G."/>
            <person name="Tice H."/>
            <person name="Nolan M."/>
            <person name="Copeland A."/>
            <person name="Cheng J.F."/>
            <person name="Lucas S."/>
            <person name="Tapia R."/>
            <person name="Goodwin L."/>
            <person name="Pitluck S."/>
            <person name="Ivanova N."/>
            <person name="Pagani I."/>
            <person name="Mavromatis K."/>
            <person name="Ovchinnikova G."/>
            <person name="Pati A."/>
            <person name="Chen A."/>
            <person name="Palaniappan K."/>
            <person name="Hauser L."/>
            <person name="Chang Y.J."/>
            <person name="Jeffries C.D."/>
            <person name="Detter J.C."/>
            <person name="Han C."/>
            <person name="Rohde M."/>
            <person name="Brambilla E."/>
            <person name="Goker M."/>
            <person name="Woyke T."/>
            <person name="Bristow J."/>
            <person name="Eisen J.A."/>
            <person name="Markowitz V."/>
            <person name="Hugenholtz P."/>
            <person name="Kyrpides N.C."/>
            <person name="Klenk H.P."/>
            <person name="Land M."/>
        </authorList>
    </citation>
    <scope>NUCLEOTIDE SEQUENCE [LARGE SCALE GENOMIC DNA]</scope>
    <source>
        <strain evidence="3">ATCC 33931 / DSM 2075 / LMG 7858 / VKM B-1802 / 2st14</strain>
    </source>
</reference>
<evidence type="ECO:0000313" key="2">
    <source>
        <dbReference type="EMBL" id="ADK83708.1"/>
    </source>
</evidence>
<keyword evidence="1" id="KW-0812">Transmembrane</keyword>
<feature type="transmembrane region" description="Helical" evidence="1">
    <location>
        <begin position="45"/>
        <end position="64"/>
    </location>
</feature>
<feature type="transmembrane region" description="Helical" evidence="1">
    <location>
        <begin position="12"/>
        <end position="33"/>
    </location>
</feature>
<protein>
    <recommendedName>
        <fullName evidence="4">AtpZ/AtpI family protein</fullName>
    </recommendedName>
</protein>
<dbReference type="Proteomes" id="UP000009047">
    <property type="component" value="Chromosome"/>
</dbReference>
<evidence type="ECO:0000256" key="1">
    <source>
        <dbReference type="SAM" id="Phobius"/>
    </source>
</evidence>
<sequence>MKRSNLRDMLIYMAFPMRVAMTFAGSVLLFFFVGRRLDDWLGAKGLVLALMVLLGIGAGGYAVYRQIINIDRPDKH</sequence>
<accession>E1QDS2</accession>
<evidence type="ECO:0008006" key="4">
    <source>
        <dbReference type="Google" id="ProtNLM"/>
    </source>
</evidence>
<dbReference type="Pfam" id="PF09527">
    <property type="entry name" value="ATPase_gene1"/>
    <property type="match status" value="1"/>
</dbReference>
<dbReference type="EMBL" id="CP002085">
    <property type="protein sequence ID" value="ADK83708.1"/>
    <property type="molecule type" value="Genomic_DNA"/>
</dbReference>
<dbReference type="RefSeq" id="WP_013257164.1">
    <property type="nucleotide sequence ID" value="NC_014365.1"/>
</dbReference>
<dbReference type="AlphaFoldDB" id="E1QDS2"/>
<dbReference type="KEGG" id="dbr:Deba_0332"/>
<proteinExistence type="predicted"/>
<keyword evidence="1" id="KW-1133">Transmembrane helix</keyword>
<dbReference type="HOGENOM" id="CLU_2648561_0_0_7"/>
<keyword evidence="1" id="KW-0472">Membrane</keyword>
<evidence type="ECO:0000313" key="3">
    <source>
        <dbReference type="Proteomes" id="UP000009047"/>
    </source>
</evidence>